<keyword evidence="3" id="KW-0648">Protein biosynthesis</keyword>
<dbReference type="InterPro" id="IPR036877">
    <property type="entry name" value="SUI1_dom_sf"/>
</dbReference>
<evidence type="ECO:0000256" key="1">
    <source>
        <dbReference type="ARBA" id="ARBA00005422"/>
    </source>
</evidence>
<accession>A0A160TID3</accession>
<keyword evidence="2" id="KW-0810">Translation regulation</keyword>
<dbReference type="FunFam" id="3.30.780.10:FF:000002">
    <property type="entry name" value="Stress response translation initiation inhibitor"/>
    <property type="match status" value="1"/>
</dbReference>
<sequence>MSKKSSSGGLVYSTEIGRTCPDCRAAVTDCRCGQDEQPKGDGIVRVSRETKGRGGKVMTLITGVPLVGAELKTLAKDLKKKCGVGGALKDGVVEIQGDQRDILVAELTKRGFTVRKSGG</sequence>
<evidence type="ECO:0000313" key="5">
    <source>
        <dbReference type="EMBL" id="CUS42909.1"/>
    </source>
</evidence>
<dbReference type="NCBIfam" id="TIGR01158">
    <property type="entry name" value="SUI1_rel"/>
    <property type="match status" value="1"/>
</dbReference>
<organism evidence="5">
    <name type="scientific">hydrothermal vent metagenome</name>
    <dbReference type="NCBI Taxonomy" id="652676"/>
    <lineage>
        <taxon>unclassified sequences</taxon>
        <taxon>metagenomes</taxon>
        <taxon>ecological metagenomes</taxon>
    </lineage>
</organism>
<dbReference type="SUPFAM" id="SSF55159">
    <property type="entry name" value="eIF1-like"/>
    <property type="match status" value="1"/>
</dbReference>
<dbReference type="GO" id="GO:0003743">
    <property type="term" value="F:translation initiation factor activity"/>
    <property type="evidence" value="ECO:0007669"/>
    <property type="project" value="UniProtKB-KW"/>
</dbReference>
<keyword evidence="5" id="KW-0396">Initiation factor</keyword>
<name>A0A160TID3_9ZZZZ</name>
<dbReference type="PIRSF" id="PIRSF037511">
    <property type="entry name" value="Transl_init_SUI1_pro"/>
    <property type="match status" value="1"/>
</dbReference>
<dbReference type="Gene3D" id="3.30.780.10">
    <property type="entry name" value="SUI1-like domain"/>
    <property type="match status" value="1"/>
</dbReference>
<evidence type="ECO:0000256" key="2">
    <source>
        <dbReference type="ARBA" id="ARBA00022845"/>
    </source>
</evidence>
<gene>
    <name evidence="5" type="ORF">MGWOODY_Tha2783</name>
</gene>
<dbReference type="InterPro" id="IPR001950">
    <property type="entry name" value="SUI1"/>
</dbReference>
<evidence type="ECO:0000256" key="3">
    <source>
        <dbReference type="ARBA" id="ARBA00022917"/>
    </source>
</evidence>
<evidence type="ECO:0000259" key="4">
    <source>
        <dbReference type="PROSITE" id="PS50296"/>
    </source>
</evidence>
<dbReference type="AlphaFoldDB" id="A0A160TID3"/>
<dbReference type="PROSITE" id="PS50296">
    <property type="entry name" value="SUI1"/>
    <property type="match status" value="1"/>
</dbReference>
<feature type="domain" description="SUI1" evidence="4">
    <location>
        <begin position="45"/>
        <end position="111"/>
    </location>
</feature>
<comment type="similarity">
    <text evidence="1">Belongs to the SUI1 family.</text>
</comment>
<dbReference type="InterPro" id="IPR050318">
    <property type="entry name" value="DENR/SUI1_TIF"/>
</dbReference>
<dbReference type="CDD" id="cd11567">
    <property type="entry name" value="YciH_like"/>
    <property type="match status" value="1"/>
</dbReference>
<dbReference type="Pfam" id="PF01253">
    <property type="entry name" value="SUI1"/>
    <property type="match status" value="1"/>
</dbReference>
<dbReference type="GO" id="GO:0001731">
    <property type="term" value="P:formation of translation preinitiation complex"/>
    <property type="evidence" value="ECO:0007669"/>
    <property type="project" value="TreeGrafter"/>
</dbReference>
<dbReference type="PANTHER" id="PTHR12789:SF0">
    <property type="entry name" value="DENSITY-REGULATED PROTEIN"/>
    <property type="match status" value="1"/>
</dbReference>
<dbReference type="GO" id="GO:0006417">
    <property type="term" value="P:regulation of translation"/>
    <property type="evidence" value="ECO:0007669"/>
    <property type="project" value="UniProtKB-KW"/>
</dbReference>
<dbReference type="EMBL" id="CZQC01000072">
    <property type="protein sequence ID" value="CUS42909.1"/>
    <property type="molecule type" value="Genomic_DNA"/>
</dbReference>
<protein>
    <submittedName>
        <fullName evidence="5">Translation initiation factor SUI1-related protein</fullName>
    </submittedName>
</protein>
<dbReference type="GO" id="GO:0002188">
    <property type="term" value="P:translation reinitiation"/>
    <property type="evidence" value="ECO:0007669"/>
    <property type="project" value="TreeGrafter"/>
</dbReference>
<dbReference type="GO" id="GO:0003729">
    <property type="term" value="F:mRNA binding"/>
    <property type="evidence" value="ECO:0007669"/>
    <property type="project" value="TreeGrafter"/>
</dbReference>
<dbReference type="InterPro" id="IPR005872">
    <property type="entry name" value="SUI1_arc_bac"/>
</dbReference>
<reference evidence="5" key="1">
    <citation type="submission" date="2015-10" db="EMBL/GenBank/DDBJ databases">
        <authorList>
            <person name="Gilbert D.G."/>
        </authorList>
    </citation>
    <scope>NUCLEOTIDE SEQUENCE</scope>
</reference>
<proteinExistence type="inferred from homology"/>
<dbReference type="PANTHER" id="PTHR12789">
    <property type="entry name" value="DENSITY-REGULATED PROTEIN HOMOLOG"/>
    <property type="match status" value="1"/>
</dbReference>
<dbReference type="NCBIfam" id="NF005297">
    <property type="entry name" value="PRK06824.1"/>
    <property type="match status" value="1"/>
</dbReference>